<evidence type="ECO:0000313" key="3">
    <source>
        <dbReference type="Proteomes" id="UP000256599"/>
    </source>
</evidence>
<gene>
    <name evidence="2" type="ORF">CQA63_05350</name>
</gene>
<dbReference type="Pfam" id="PF01856">
    <property type="entry name" value="HP_OMP"/>
    <property type="match status" value="1"/>
</dbReference>
<feature type="signal peptide" evidence="1">
    <location>
        <begin position="1"/>
        <end position="20"/>
    </location>
</feature>
<dbReference type="SUPFAM" id="SSF56925">
    <property type="entry name" value="OMPA-like"/>
    <property type="match status" value="1"/>
</dbReference>
<accession>A0A3D8I5K2</accession>
<feature type="chain" id="PRO_5017756326" evidence="1">
    <location>
        <begin position="21"/>
        <end position="230"/>
    </location>
</feature>
<keyword evidence="1" id="KW-0732">Signal</keyword>
<dbReference type="OrthoDB" id="5323004at2"/>
<proteinExistence type="predicted"/>
<comment type="caution">
    <text evidence="2">The sequence shown here is derived from an EMBL/GenBank/DDBJ whole genome shotgun (WGS) entry which is preliminary data.</text>
</comment>
<dbReference type="Proteomes" id="UP000256599">
    <property type="component" value="Unassembled WGS sequence"/>
</dbReference>
<evidence type="ECO:0000313" key="2">
    <source>
        <dbReference type="EMBL" id="RDU59841.1"/>
    </source>
</evidence>
<dbReference type="EMBL" id="NXLR01000008">
    <property type="protein sequence ID" value="RDU59841.1"/>
    <property type="molecule type" value="Genomic_DNA"/>
</dbReference>
<keyword evidence="3" id="KW-1185">Reference proteome</keyword>
<dbReference type="PRINTS" id="PR01776">
    <property type="entry name" value="HPOMPFAMILY"/>
</dbReference>
<dbReference type="AlphaFoldDB" id="A0A3D8I5K2"/>
<dbReference type="InterPro" id="IPR002718">
    <property type="entry name" value="OMP_Helicobacter"/>
</dbReference>
<sequence length="230" mass="24601">MKKLIISAALSTSLLSIASAQTSGFFVGVNAGVPITTPSYSGALSTIKDNLPKTGIGWAIGLNLGYKQALSEDYGLRYYLSYNYNESYGSKNGGSNPMFSKVKADITQQLITANVDFYYNFTPAFGAYIGIGVGYQGFKPSWKPTTPLGELSIGGSNKGGFALPLNLGLTYNFNETHQILLGAKLPLIAYDYETSVPVLGMQQAQTPPASAPGTSTLRTYIVQIGYSYTF</sequence>
<name>A0A3D8I5K2_9HELI</name>
<organism evidence="2 3">
    <name type="scientific">Helicobacter marmotae</name>
    <dbReference type="NCBI Taxonomy" id="152490"/>
    <lineage>
        <taxon>Bacteria</taxon>
        <taxon>Pseudomonadati</taxon>
        <taxon>Campylobacterota</taxon>
        <taxon>Epsilonproteobacteria</taxon>
        <taxon>Campylobacterales</taxon>
        <taxon>Helicobacteraceae</taxon>
        <taxon>Helicobacter</taxon>
    </lineage>
</organism>
<dbReference type="InterPro" id="IPR011250">
    <property type="entry name" value="OMP/PagP_B-barrel"/>
</dbReference>
<evidence type="ECO:0000256" key="1">
    <source>
        <dbReference type="SAM" id="SignalP"/>
    </source>
</evidence>
<protein>
    <submittedName>
        <fullName evidence="2">Outer membrane beta-barrel protein</fullName>
    </submittedName>
</protein>
<dbReference type="Gene3D" id="2.40.160.20">
    <property type="match status" value="1"/>
</dbReference>
<reference evidence="2 3" key="1">
    <citation type="submission" date="2018-04" db="EMBL/GenBank/DDBJ databases">
        <title>Novel Campyloabacter and Helicobacter Species and Strains.</title>
        <authorList>
            <person name="Mannion A.J."/>
            <person name="Shen Z."/>
            <person name="Fox J.G."/>
        </authorList>
    </citation>
    <scope>NUCLEOTIDE SEQUENCE [LARGE SCALE GENOMIC DNA]</scope>
    <source>
        <strain evidence="2 3">MIT 98-6070</strain>
    </source>
</reference>
<dbReference type="RefSeq" id="WP_104700152.1">
    <property type="nucleotide sequence ID" value="NZ_FZPP01000021.1"/>
</dbReference>